<gene>
    <name evidence="6" type="ORF">ACFP2T_26805</name>
</gene>
<evidence type="ECO:0000256" key="2">
    <source>
        <dbReference type="ARBA" id="ARBA00023125"/>
    </source>
</evidence>
<name>A0ABW1KG20_9ACTN</name>
<dbReference type="RefSeq" id="WP_377426103.1">
    <property type="nucleotide sequence ID" value="NZ_JBHSPR010000020.1"/>
</dbReference>
<dbReference type="Gene3D" id="1.10.10.60">
    <property type="entry name" value="Homeodomain-like"/>
    <property type="match status" value="1"/>
</dbReference>
<evidence type="ECO:0000256" key="1">
    <source>
        <dbReference type="ARBA" id="ARBA00023015"/>
    </source>
</evidence>
<dbReference type="Pfam" id="PF00440">
    <property type="entry name" value="TetR_N"/>
    <property type="match status" value="1"/>
</dbReference>
<keyword evidence="3" id="KW-0804">Transcription</keyword>
<dbReference type="PANTHER" id="PTHR30055:SF151">
    <property type="entry name" value="TRANSCRIPTIONAL REGULATORY PROTEIN"/>
    <property type="match status" value="1"/>
</dbReference>
<dbReference type="Proteomes" id="UP001596203">
    <property type="component" value="Unassembled WGS sequence"/>
</dbReference>
<accession>A0ABW1KG20</accession>
<dbReference type="Gene3D" id="1.10.357.10">
    <property type="entry name" value="Tetracycline Repressor, domain 2"/>
    <property type="match status" value="1"/>
</dbReference>
<dbReference type="EMBL" id="JBHSPR010000020">
    <property type="protein sequence ID" value="MFC6019804.1"/>
    <property type="molecule type" value="Genomic_DNA"/>
</dbReference>
<keyword evidence="1" id="KW-0805">Transcription regulation</keyword>
<evidence type="ECO:0000256" key="3">
    <source>
        <dbReference type="ARBA" id="ARBA00023163"/>
    </source>
</evidence>
<keyword evidence="2 4" id="KW-0238">DNA-binding</keyword>
<comment type="caution">
    <text evidence="6">The sequence shown here is derived from an EMBL/GenBank/DDBJ whole genome shotgun (WGS) entry which is preliminary data.</text>
</comment>
<evidence type="ECO:0000259" key="5">
    <source>
        <dbReference type="PROSITE" id="PS50977"/>
    </source>
</evidence>
<organism evidence="6 7">
    <name type="scientific">Plantactinospora solaniradicis</name>
    <dbReference type="NCBI Taxonomy" id="1723736"/>
    <lineage>
        <taxon>Bacteria</taxon>
        <taxon>Bacillati</taxon>
        <taxon>Actinomycetota</taxon>
        <taxon>Actinomycetes</taxon>
        <taxon>Micromonosporales</taxon>
        <taxon>Micromonosporaceae</taxon>
        <taxon>Plantactinospora</taxon>
    </lineage>
</organism>
<dbReference type="SUPFAM" id="SSF46689">
    <property type="entry name" value="Homeodomain-like"/>
    <property type="match status" value="1"/>
</dbReference>
<evidence type="ECO:0000313" key="6">
    <source>
        <dbReference type="EMBL" id="MFC6019804.1"/>
    </source>
</evidence>
<evidence type="ECO:0000256" key="4">
    <source>
        <dbReference type="PROSITE-ProRule" id="PRU00335"/>
    </source>
</evidence>
<dbReference type="InterPro" id="IPR001647">
    <property type="entry name" value="HTH_TetR"/>
</dbReference>
<evidence type="ECO:0000313" key="7">
    <source>
        <dbReference type="Proteomes" id="UP001596203"/>
    </source>
</evidence>
<dbReference type="InterPro" id="IPR050109">
    <property type="entry name" value="HTH-type_TetR-like_transc_reg"/>
</dbReference>
<dbReference type="Pfam" id="PF02909">
    <property type="entry name" value="TetR_C_1"/>
    <property type="match status" value="1"/>
</dbReference>
<feature type="domain" description="HTH tetR-type" evidence="5">
    <location>
        <begin position="32"/>
        <end position="92"/>
    </location>
</feature>
<sequence length="265" mass="29102">MTTEYSGSGDPKRSMELLWGIQDPPRRGPKPKLSVARIVRAAIEVADADGLSGLSMRRVADELGVTAMSLYTYVPGKAELIDVMVDTVHAEDPRPAGDETEDGTGWRTGLERLARENWARYLRHPWLLQVATSLPVLGPHLLAKYDRDLTAVAGLGLTEIEMDLVVSLLHDYVYGAVRSVIEAARAEQRTGMTGEQWWETYAPLLEQVFDPDRYPTAARVGSVSGAEYGAPSDPARSFEFGLQRVLDGIEALVRTRAGEPLARPT</sequence>
<feature type="DNA-binding region" description="H-T-H motif" evidence="4">
    <location>
        <begin position="55"/>
        <end position="74"/>
    </location>
</feature>
<dbReference type="InterPro" id="IPR009057">
    <property type="entry name" value="Homeodomain-like_sf"/>
</dbReference>
<keyword evidence="7" id="KW-1185">Reference proteome</keyword>
<reference evidence="7" key="1">
    <citation type="journal article" date="2019" name="Int. J. Syst. Evol. Microbiol.">
        <title>The Global Catalogue of Microorganisms (GCM) 10K type strain sequencing project: providing services to taxonomists for standard genome sequencing and annotation.</title>
        <authorList>
            <consortium name="The Broad Institute Genomics Platform"/>
            <consortium name="The Broad Institute Genome Sequencing Center for Infectious Disease"/>
            <person name="Wu L."/>
            <person name="Ma J."/>
        </authorList>
    </citation>
    <scope>NUCLEOTIDE SEQUENCE [LARGE SCALE GENOMIC DNA]</scope>
    <source>
        <strain evidence="7">ZS-35-S2</strain>
    </source>
</reference>
<dbReference type="InterPro" id="IPR036271">
    <property type="entry name" value="Tet_transcr_reg_TetR-rel_C_sf"/>
</dbReference>
<dbReference type="InterPro" id="IPR004111">
    <property type="entry name" value="Repressor_TetR_C"/>
</dbReference>
<dbReference type="SUPFAM" id="SSF48498">
    <property type="entry name" value="Tetracyclin repressor-like, C-terminal domain"/>
    <property type="match status" value="1"/>
</dbReference>
<dbReference type="PROSITE" id="PS50977">
    <property type="entry name" value="HTH_TETR_2"/>
    <property type="match status" value="1"/>
</dbReference>
<protein>
    <submittedName>
        <fullName evidence="6">TetR/AcrR family transcriptional regulator</fullName>
    </submittedName>
</protein>
<proteinExistence type="predicted"/>
<dbReference type="PANTHER" id="PTHR30055">
    <property type="entry name" value="HTH-TYPE TRANSCRIPTIONAL REGULATOR RUTR"/>
    <property type="match status" value="1"/>
</dbReference>